<sequence>MSIVAIYLGWAKYRADRRIEALSDKLFAVGDRSTDRLSSIAGERLTADLAVAKALEDLADKVEGLPRGRAR</sequence>
<evidence type="ECO:0000313" key="1">
    <source>
        <dbReference type="EMBL" id="QZO02095.1"/>
    </source>
</evidence>
<reference evidence="1" key="1">
    <citation type="submission" date="2021-08" db="EMBL/GenBank/DDBJ databases">
        <authorList>
            <person name="Zhang H."/>
            <person name="Xu M."/>
            <person name="Yu Z."/>
            <person name="Yang L."/>
            <person name="Cai Y."/>
        </authorList>
    </citation>
    <scope>NUCLEOTIDE SEQUENCE</scope>
    <source>
        <strain evidence="1">CHL1</strain>
    </source>
</reference>
<keyword evidence="2" id="KW-1185">Reference proteome</keyword>
<accession>A0A9E6RD13</accession>
<evidence type="ECO:0000313" key="2">
    <source>
        <dbReference type="Proteomes" id="UP000825701"/>
    </source>
</evidence>
<dbReference type="KEGG" id="cmet:K6K41_12965"/>
<dbReference type="RefSeq" id="WP_261405480.1">
    <property type="nucleotide sequence ID" value="NZ_CP081869.1"/>
</dbReference>
<dbReference type="Proteomes" id="UP000825701">
    <property type="component" value="Chromosome"/>
</dbReference>
<organism evidence="1 2">
    <name type="scientific">Chenggangzhangella methanolivorans</name>
    <dbReference type="NCBI Taxonomy" id="1437009"/>
    <lineage>
        <taxon>Bacteria</taxon>
        <taxon>Pseudomonadati</taxon>
        <taxon>Pseudomonadota</taxon>
        <taxon>Alphaproteobacteria</taxon>
        <taxon>Hyphomicrobiales</taxon>
        <taxon>Methylopilaceae</taxon>
        <taxon>Chenggangzhangella</taxon>
    </lineage>
</organism>
<proteinExistence type="predicted"/>
<gene>
    <name evidence="1" type="ORF">K6K41_12965</name>
</gene>
<name>A0A9E6RD13_9HYPH</name>
<protein>
    <submittedName>
        <fullName evidence="1">Uncharacterized protein</fullName>
    </submittedName>
</protein>
<dbReference type="EMBL" id="CP081869">
    <property type="protein sequence ID" value="QZO02095.1"/>
    <property type="molecule type" value="Genomic_DNA"/>
</dbReference>
<dbReference type="AlphaFoldDB" id="A0A9E6RD13"/>